<evidence type="ECO:0000256" key="6">
    <source>
        <dbReference type="PROSITE-ProRule" id="PRU00108"/>
    </source>
</evidence>
<dbReference type="CDD" id="cd00086">
    <property type="entry name" value="homeodomain"/>
    <property type="match status" value="1"/>
</dbReference>
<feature type="compositionally biased region" description="Low complexity" evidence="8">
    <location>
        <begin position="416"/>
        <end position="430"/>
    </location>
</feature>
<protein>
    <recommendedName>
        <fullName evidence="9">Homeobox domain-containing protein</fullName>
    </recommendedName>
</protein>
<feature type="region of interest" description="Disordered" evidence="8">
    <location>
        <begin position="103"/>
        <end position="191"/>
    </location>
</feature>
<dbReference type="PANTHER" id="PTHR24341">
    <property type="entry name" value="HOMEOBOX PROTEIN ENGRAILED"/>
    <property type="match status" value="1"/>
</dbReference>
<dbReference type="PROSITE" id="PS50071">
    <property type="entry name" value="HOMEOBOX_2"/>
    <property type="match status" value="1"/>
</dbReference>
<keyword evidence="11" id="KW-1185">Reference proteome</keyword>
<dbReference type="GO" id="GO:0000981">
    <property type="term" value="F:DNA-binding transcription factor activity, RNA polymerase II-specific"/>
    <property type="evidence" value="ECO:0007669"/>
    <property type="project" value="InterPro"/>
</dbReference>
<dbReference type="GO" id="GO:0016586">
    <property type="term" value="C:RSC-type complex"/>
    <property type="evidence" value="ECO:0007669"/>
    <property type="project" value="TreeGrafter"/>
</dbReference>
<keyword evidence="3 6" id="KW-0238">DNA-binding</keyword>
<feature type="DNA-binding region" description="Homeobox" evidence="6">
    <location>
        <begin position="52"/>
        <end position="111"/>
    </location>
</feature>
<evidence type="ECO:0000256" key="7">
    <source>
        <dbReference type="RuleBase" id="RU000682"/>
    </source>
</evidence>
<dbReference type="PANTHER" id="PTHR24341:SF6">
    <property type="entry name" value="HOMEOBOX PROTEIN INVECTED"/>
    <property type="match status" value="1"/>
</dbReference>
<accession>A0A3N2PR27</accession>
<evidence type="ECO:0000256" key="1">
    <source>
        <dbReference type="ARBA" id="ARBA00004123"/>
    </source>
</evidence>
<sequence>MEYFPNNFAAVYHYAPYNHGQYPMNHAIPYHRNAEPWQPEALIHHDHHGGRTTESKPRLAKEEVDKLEREFQRNNKPNSNLKKQLAEEMRVDVARINNWFQNRRAKAKQERRTQENEVRRKSEQASDKSDDDAVQEYYPDGDHHDDLRPSAAPFPPLSAPSSSGNLDSSNRPAKTDQNPSEDAELEQESCNSDAFQSLNPSFQDYCSTDSMSYTPDSCDFSSMASSRFDQHHHGTVGISLPERFPSVARAPSNTALYGSFSGFGGAAQLGDDFASLTAHSASSITSADVDGGLVTDQVGVEGGIDLDQLSPDSAHSPMSTGPGAQFKSPAIDIASRRNTKRPAQLGLGCMRSSSYNLSGIKTNADMSRRMEIPSPMRRVASATGGLPRGIQKPVSAAPRSPMFFDRNQETMLLQMASRTPAASTPHSSAAPPTPNTPILGTHHEMVEPEASTTSPSSGQDKSCLFQADMMGNPFQLDPTMRTPPDTPGLAHHFPGAVFPSQPPLAGYGYNVTDEPLVTPVLGRFDAEYPTLSTGLAAYVMQNSGSQPSTPSFGPSSAMGPAFYLPYAGGNTEYNWSDTSDHSPPGHSRTKQFQFTNMTPQDFHGERC</sequence>
<dbReference type="AlphaFoldDB" id="A0A3N2PR27"/>
<dbReference type="Proteomes" id="UP000272025">
    <property type="component" value="Unassembled WGS sequence"/>
</dbReference>
<dbReference type="EMBL" id="ML119058">
    <property type="protein sequence ID" value="ROT36961.1"/>
    <property type="molecule type" value="Genomic_DNA"/>
</dbReference>
<proteinExistence type="inferred from homology"/>
<dbReference type="GeneID" id="39578470"/>
<reference evidence="10 11" key="1">
    <citation type="journal article" date="2018" name="Mol. Ecol.">
        <title>The obligate alkalophilic soda-lake fungus Sodiomyces alkalinus has shifted to a protein diet.</title>
        <authorList>
            <person name="Grum-Grzhimaylo A.A."/>
            <person name="Falkoski D.L."/>
            <person name="van den Heuvel J."/>
            <person name="Valero-Jimenez C.A."/>
            <person name="Min B."/>
            <person name="Choi I.G."/>
            <person name="Lipzen A."/>
            <person name="Daum C.G."/>
            <person name="Aanen D.K."/>
            <person name="Tsang A."/>
            <person name="Henrissat B."/>
            <person name="Bilanenko E.N."/>
            <person name="de Vries R.P."/>
            <person name="van Kan J.A.L."/>
            <person name="Grigoriev I.V."/>
            <person name="Debets A.J.M."/>
        </authorList>
    </citation>
    <scope>NUCLEOTIDE SEQUENCE [LARGE SCALE GENOMIC DNA]</scope>
    <source>
        <strain evidence="10 11">F11</strain>
    </source>
</reference>
<dbReference type="Pfam" id="PF00046">
    <property type="entry name" value="Homeodomain"/>
    <property type="match status" value="1"/>
</dbReference>
<keyword evidence="4 6" id="KW-0371">Homeobox</keyword>
<evidence type="ECO:0000256" key="2">
    <source>
        <dbReference type="ARBA" id="ARBA00010896"/>
    </source>
</evidence>
<dbReference type="PROSITE" id="PS00027">
    <property type="entry name" value="HOMEOBOX_1"/>
    <property type="match status" value="1"/>
</dbReference>
<dbReference type="RefSeq" id="XP_028464767.1">
    <property type="nucleotide sequence ID" value="XM_028609992.1"/>
</dbReference>
<dbReference type="SMART" id="SM00389">
    <property type="entry name" value="HOX"/>
    <property type="match status" value="1"/>
</dbReference>
<dbReference type="InterPro" id="IPR050720">
    <property type="entry name" value="Engrailed_Homeobox_TFs"/>
</dbReference>
<organism evidence="10 11">
    <name type="scientific">Sodiomyces alkalinus (strain CBS 110278 / VKM F-3762 / F11)</name>
    <name type="common">Alkaliphilic filamentous fungus</name>
    <dbReference type="NCBI Taxonomy" id="1314773"/>
    <lineage>
        <taxon>Eukaryota</taxon>
        <taxon>Fungi</taxon>
        <taxon>Dikarya</taxon>
        <taxon>Ascomycota</taxon>
        <taxon>Pezizomycotina</taxon>
        <taxon>Sordariomycetes</taxon>
        <taxon>Hypocreomycetidae</taxon>
        <taxon>Glomerellales</taxon>
        <taxon>Plectosphaerellaceae</taxon>
        <taxon>Sodiomyces</taxon>
    </lineage>
</organism>
<evidence type="ECO:0000256" key="5">
    <source>
        <dbReference type="ARBA" id="ARBA00023242"/>
    </source>
</evidence>
<comment type="similarity">
    <text evidence="2">Belongs to the engrailed homeobox family.</text>
</comment>
<feature type="region of interest" description="Disordered" evidence="8">
    <location>
        <begin position="416"/>
        <end position="441"/>
    </location>
</feature>
<dbReference type="Gene3D" id="1.10.10.60">
    <property type="entry name" value="Homeodomain-like"/>
    <property type="match status" value="1"/>
</dbReference>
<feature type="compositionally biased region" description="Polar residues" evidence="8">
    <location>
        <begin position="164"/>
        <end position="178"/>
    </location>
</feature>
<feature type="region of interest" description="Disordered" evidence="8">
    <location>
        <begin position="379"/>
        <end position="400"/>
    </location>
</feature>
<dbReference type="InterPro" id="IPR001356">
    <property type="entry name" value="HD"/>
</dbReference>
<keyword evidence="5 6" id="KW-0539">Nucleus</keyword>
<dbReference type="InterPro" id="IPR017970">
    <property type="entry name" value="Homeobox_CS"/>
</dbReference>
<dbReference type="InterPro" id="IPR009057">
    <property type="entry name" value="Homeodomain-like_sf"/>
</dbReference>
<dbReference type="SUPFAM" id="SSF46689">
    <property type="entry name" value="Homeodomain-like"/>
    <property type="match status" value="1"/>
</dbReference>
<evidence type="ECO:0000313" key="11">
    <source>
        <dbReference type="Proteomes" id="UP000272025"/>
    </source>
</evidence>
<evidence type="ECO:0000256" key="3">
    <source>
        <dbReference type="ARBA" id="ARBA00023125"/>
    </source>
</evidence>
<dbReference type="OrthoDB" id="6159439at2759"/>
<evidence type="ECO:0000313" key="10">
    <source>
        <dbReference type="EMBL" id="ROT36961.1"/>
    </source>
</evidence>
<feature type="compositionally biased region" description="Polar residues" evidence="8">
    <location>
        <begin position="590"/>
        <end position="599"/>
    </location>
</feature>
<evidence type="ECO:0000256" key="8">
    <source>
        <dbReference type="SAM" id="MobiDB-lite"/>
    </source>
</evidence>
<comment type="subcellular location">
    <subcellularLocation>
        <location evidence="1 6 7">Nucleus</location>
    </subcellularLocation>
</comment>
<feature type="region of interest" description="Disordered" evidence="8">
    <location>
        <begin position="574"/>
        <end position="607"/>
    </location>
</feature>
<dbReference type="GO" id="GO:0003677">
    <property type="term" value="F:DNA binding"/>
    <property type="evidence" value="ECO:0007669"/>
    <property type="project" value="UniProtKB-UniRule"/>
</dbReference>
<name>A0A3N2PR27_SODAK</name>
<feature type="compositionally biased region" description="Polar residues" evidence="8">
    <location>
        <begin position="310"/>
        <end position="319"/>
    </location>
</feature>
<feature type="region of interest" description="Disordered" evidence="8">
    <location>
        <begin position="307"/>
        <end position="329"/>
    </location>
</feature>
<gene>
    <name evidence="10" type="ORF">SODALDRAFT_325516</name>
</gene>
<evidence type="ECO:0000259" key="9">
    <source>
        <dbReference type="PROSITE" id="PS50071"/>
    </source>
</evidence>
<evidence type="ECO:0000256" key="4">
    <source>
        <dbReference type="ARBA" id="ARBA00023155"/>
    </source>
</evidence>
<feature type="compositionally biased region" description="Basic and acidic residues" evidence="8">
    <location>
        <begin position="107"/>
        <end position="128"/>
    </location>
</feature>
<feature type="domain" description="Homeobox" evidence="9">
    <location>
        <begin position="50"/>
        <end position="110"/>
    </location>
</feature>
<dbReference type="STRING" id="1314773.A0A3N2PR27"/>